<feature type="binding site" evidence="15">
    <location>
        <position position="185"/>
    </location>
    <ligand>
        <name>Fe cation</name>
        <dbReference type="ChEBI" id="CHEBI:24875"/>
        <label>1</label>
    </ligand>
</feature>
<keyword evidence="6 16" id="KW-0150">Chloroplast</keyword>
<dbReference type="PANTHER" id="PTHR31155:SF9">
    <property type="entry name" value="STEAROYL-[ACYL-CARRIER-PROTEIN] 9-DESATURASE 7, CHLOROPLASTIC"/>
    <property type="match status" value="1"/>
</dbReference>
<dbReference type="AlphaFoldDB" id="A0A438GAW8"/>
<evidence type="ECO:0000256" key="12">
    <source>
        <dbReference type="ARBA" id="ARBA00023004"/>
    </source>
</evidence>
<evidence type="ECO:0000256" key="7">
    <source>
        <dbReference type="ARBA" id="ARBA00022640"/>
    </source>
</evidence>
<dbReference type="FunFam" id="1.10.620.20:FF:000029">
    <property type="entry name" value="Os02g0504800 protein"/>
    <property type="match status" value="1"/>
</dbReference>
<comment type="cofactor">
    <cofactor evidence="15">
        <name>Fe cation</name>
        <dbReference type="ChEBI" id="CHEBI:24875"/>
    </cofactor>
    <text evidence="15">Binds 2 iron ions per subunit.</text>
</comment>
<evidence type="ECO:0000256" key="5">
    <source>
        <dbReference type="ARBA" id="ARBA00022516"/>
    </source>
</evidence>
<dbReference type="EC" id="1.14.19.-" evidence="16"/>
<dbReference type="InterPro" id="IPR009078">
    <property type="entry name" value="Ferritin-like_SF"/>
</dbReference>
<dbReference type="PIRSF" id="PIRSF000346">
    <property type="entry name" value="Dlt9_acylACP_des"/>
    <property type="match status" value="1"/>
</dbReference>
<name>A0A438GAW8_VITVI</name>
<comment type="cofactor">
    <cofactor evidence="16">
        <name>Fe(2+)</name>
        <dbReference type="ChEBI" id="CHEBI:29033"/>
    </cofactor>
    <text evidence="16">Binds 2 Fe(2+) ions per subunit.</text>
</comment>
<dbReference type="InterPro" id="IPR005803">
    <property type="entry name" value="FADS-2_CS"/>
</dbReference>
<keyword evidence="5 16" id="KW-0444">Lipid biosynthesis</keyword>
<keyword evidence="8 15" id="KW-0479">Metal-binding</keyword>
<dbReference type="CDD" id="cd01050">
    <property type="entry name" value="Acyl_ACP_Desat"/>
    <property type="match status" value="1"/>
</dbReference>
<keyword evidence="13" id="KW-0443">Lipid metabolism</keyword>
<feature type="binding site" evidence="15">
    <location>
        <position position="147"/>
    </location>
    <ligand>
        <name>Fe cation</name>
        <dbReference type="ChEBI" id="CHEBI:24875"/>
        <label>1</label>
    </ligand>
</feature>
<dbReference type="SUPFAM" id="SSF47240">
    <property type="entry name" value="Ferritin-like"/>
    <property type="match status" value="1"/>
</dbReference>
<keyword evidence="12 15" id="KW-0408">Iron</keyword>
<reference evidence="17 18" key="1">
    <citation type="journal article" date="2018" name="PLoS Genet.">
        <title>Population sequencing reveals clonal diversity and ancestral inbreeding in the grapevine cultivar Chardonnay.</title>
        <authorList>
            <person name="Roach M.J."/>
            <person name="Johnson D.L."/>
            <person name="Bohlmann J."/>
            <person name="van Vuuren H.J."/>
            <person name="Jones S.J."/>
            <person name="Pretorius I.S."/>
            <person name="Schmidt S.A."/>
            <person name="Borneman A.R."/>
        </authorList>
    </citation>
    <scope>NUCLEOTIDE SEQUENCE [LARGE SCALE GENOMIC DNA]</scope>
    <source>
        <strain evidence="18">cv. Chardonnay</strain>
        <tissue evidence="17">Leaf</tissue>
    </source>
</reference>
<keyword evidence="14 16" id="KW-0275">Fatty acid biosynthesis</keyword>
<evidence type="ECO:0000256" key="3">
    <source>
        <dbReference type="ARBA" id="ARBA00008749"/>
    </source>
</evidence>
<feature type="binding site" evidence="15">
    <location>
        <position position="301"/>
    </location>
    <ligand>
        <name>Fe cation</name>
        <dbReference type="ChEBI" id="CHEBI:24875"/>
        <label>2</label>
    </ligand>
</feature>
<dbReference type="EMBL" id="QGNW01000501">
    <property type="protein sequence ID" value="RVW69320.1"/>
    <property type="molecule type" value="Genomic_DNA"/>
</dbReference>
<feature type="binding site" evidence="15">
    <location>
        <position position="298"/>
    </location>
    <ligand>
        <name>Fe cation</name>
        <dbReference type="ChEBI" id="CHEBI:24875"/>
        <label>1</label>
    </ligand>
</feature>
<keyword evidence="9" id="KW-0276">Fatty acid metabolism</keyword>
<proteinExistence type="inferred from homology"/>
<evidence type="ECO:0000256" key="15">
    <source>
        <dbReference type="PIRSR" id="PIRSR000346-1"/>
    </source>
</evidence>
<feature type="binding site" evidence="15">
    <location>
        <position position="185"/>
    </location>
    <ligand>
        <name>Fe cation</name>
        <dbReference type="ChEBI" id="CHEBI:24875"/>
        <label>2</label>
    </ligand>
</feature>
<evidence type="ECO:0000256" key="9">
    <source>
        <dbReference type="ARBA" id="ARBA00022832"/>
    </source>
</evidence>
<sequence>MQLYTPLVDNKFLQGRLHLFYDLLVLAGVFKVFSEFGMTETLKIDRLISMMEVENLKKPFSPPREVHVQVTHSMPPQKIEIFKSMENWAEQNILVHLKPVEKSWQPQDFLPDPASDGFHEQVKELRERAKELPDDYFVVLVGDMITEEALPTYQTMLNTLDGVRDETGASLTSWAIWTRAWTAEENRHGDLLNKYLYLSGRVDMRQIEKTIQYLIGSGMEMMGGLVSGMVGSWIRLHEQNFYAAPTDPRTENSPYLGFIYTSFQERATFISHGNTARHAKEHGDMKLAQICGTIASDEKRHETAYTKIVEKLFEIDPDGTVLAFADMMRKKISMPAHLMYDGRDDNLFDHFSAVAQRLGVYTAKDYADILEFLVGRWNVEKLTGLSGDGRKAQDYVCGLAPRFRKLEERAQGRAKEALTIPFSWIFDREVKL</sequence>
<evidence type="ECO:0000256" key="2">
    <source>
        <dbReference type="ARBA" id="ARBA00004872"/>
    </source>
</evidence>
<feature type="binding site" evidence="15">
    <location>
        <position position="265"/>
    </location>
    <ligand>
        <name>Fe cation</name>
        <dbReference type="ChEBI" id="CHEBI:24875"/>
        <label>2</label>
    </ligand>
</feature>
<keyword evidence="10" id="KW-0809">Transit peptide</keyword>
<comment type="caution">
    <text evidence="17">The sequence shown here is derived from an EMBL/GenBank/DDBJ whole genome shotgun (WGS) entry which is preliminary data.</text>
</comment>
<evidence type="ECO:0000313" key="17">
    <source>
        <dbReference type="EMBL" id="RVW69320.1"/>
    </source>
</evidence>
<dbReference type="GO" id="GO:0045300">
    <property type="term" value="F:stearoyl-[ACP] desaturase activity"/>
    <property type="evidence" value="ECO:0007669"/>
    <property type="project" value="InterPro"/>
</dbReference>
<dbReference type="FunFam" id="1.10.620.20:FF:000034">
    <property type="entry name" value="Stearoyl-[acyl-carrier-protein] 9-desaturase 7 chloroplastic"/>
    <property type="match status" value="1"/>
</dbReference>
<dbReference type="PROSITE" id="PS00574">
    <property type="entry name" value="FATTY_ACID_DESATUR_2"/>
    <property type="match status" value="1"/>
</dbReference>
<accession>A0A438GAW8</accession>
<keyword evidence="11 16" id="KW-0560">Oxidoreductase</keyword>
<comment type="function">
    <text evidence="16">Introduction of a cis double bond between carbons of the acyl chain.</text>
</comment>
<dbReference type="InterPro" id="IPR012348">
    <property type="entry name" value="RNR-like"/>
</dbReference>
<evidence type="ECO:0000256" key="4">
    <source>
        <dbReference type="ARBA" id="ARBA00011738"/>
    </source>
</evidence>
<evidence type="ECO:0000256" key="10">
    <source>
        <dbReference type="ARBA" id="ARBA00022946"/>
    </source>
</evidence>
<comment type="subcellular location">
    <subcellularLocation>
        <location evidence="1">Plastid</location>
        <location evidence="1">Chloroplast</location>
    </subcellularLocation>
</comment>
<dbReference type="Proteomes" id="UP000288805">
    <property type="component" value="Unassembled WGS sequence"/>
</dbReference>
<feature type="binding site" evidence="15">
    <location>
        <position position="298"/>
    </location>
    <ligand>
        <name>Fe cation</name>
        <dbReference type="ChEBI" id="CHEBI:24875"/>
        <label>2</label>
    </ligand>
</feature>
<evidence type="ECO:0000256" key="14">
    <source>
        <dbReference type="ARBA" id="ARBA00023160"/>
    </source>
</evidence>
<dbReference type="GO" id="GO:0009507">
    <property type="term" value="C:chloroplast"/>
    <property type="evidence" value="ECO:0007669"/>
    <property type="project" value="UniProtKB-SubCell"/>
</dbReference>
<evidence type="ECO:0000256" key="6">
    <source>
        <dbReference type="ARBA" id="ARBA00022528"/>
    </source>
</evidence>
<evidence type="ECO:0000313" key="18">
    <source>
        <dbReference type="Proteomes" id="UP000288805"/>
    </source>
</evidence>
<comment type="similarity">
    <text evidence="3 16">Belongs to the fatty acid desaturase type 2 family.</text>
</comment>
<dbReference type="GO" id="GO:0006633">
    <property type="term" value="P:fatty acid biosynthetic process"/>
    <property type="evidence" value="ECO:0007669"/>
    <property type="project" value="UniProtKB-KW"/>
</dbReference>
<comment type="pathway">
    <text evidence="2">Lipid metabolism; fatty acid metabolism.</text>
</comment>
<dbReference type="PANTHER" id="PTHR31155">
    <property type="entry name" value="ACYL- ACYL-CARRIER-PROTEIN DESATURASE-RELATED"/>
    <property type="match status" value="1"/>
</dbReference>
<evidence type="ECO:0000256" key="16">
    <source>
        <dbReference type="RuleBase" id="RU000582"/>
    </source>
</evidence>
<evidence type="ECO:0000256" key="11">
    <source>
        <dbReference type="ARBA" id="ARBA00023002"/>
    </source>
</evidence>
<protein>
    <recommendedName>
        <fullName evidence="16">Acyl-[acyl-carrier-protein] desaturase</fullName>
        <ecNumber evidence="16">1.14.19.-</ecNumber>
    </recommendedName>
</protein>
<keyword evidence="7" id="KW-0934">Plastid</keyword>
<dbReference type="Gene3D" id="1.10.620.20">
    <property type="entry name" value="Ribonucleotide Reductase, subunit A"/>
    <property type="match status" value="1"/>
</dbReference>
<comment type="subunit">
    <text evidence="4 16">Homodimer.</text>
</comment>
<feature type="binding site" evidence="15">
    <location>
        <position position="188"/>
    </location>
    <ligand>
        <name>Fe cation</name>
        <dbReference type="ChEBI" id="CHEBI:24875"/>
        <label>1</label>
    </ligand>
</feature>
<gene>
    <name evidence="17" type="primary">STAD_9</name>
    <name evidence="17" type="ORF">CK203_062744</name>
</gene>
<dbReference type="InterPro" id="IPR005067">
    <property type="entry name" value="Fatty_acid_desaturase-2"/>
</dbReference>
<evidence type="ECO:0000256" key="8">
    <source>
        <dbReference type="ARBA" id="ARBA00022723"/>
    </source>
</evidence>
<evidence type="ECO:0000256" key="1">
    <source>
        <dbReference type="ARBA" id="ARBA00004229"/>
    </source>
</evidence>
<dbReference type="Pfam" id="PF03405">
    <property type="entry name" value="FA_desaturase_2"/>
    <property type="match status" value="1"/>
</dbReference>
<evidence type="ECO:0000256" key="13">
    <source>
        <dbReference type="ARBA" id="ARBA00023098"/>
    </source>
</evidence>
<organism evidence="17 18">
    <name type="scientific">Vitis vinifera</name>
    <name type="common">Grape</name>
    <dbReference type="NCBI Taxonomy" id="29760"/>
    <lineage>
        <taxon>Eukaryota</taxon>
        <taxon>Viridiplantae</taxon>
        <taxon>Streptophyta</taxon>
        <taxon>Embryophyta</taxon>
        <taxon>Tracheophyta</taxon>
        <taxon>Spermatophyta</taxon>
        <taxon>Magnoliopsida</taxon>
        <taxon>eudicotyledons</taxon>
        <taxon>Gunneridae</taxon>
        <taxon>Pentapetalae</taxon>
        <taxon>rosids</taxon>
        <taxon>Vitales</taxon>
        <taxon>Vitaceae</taxon>
        <taxon>Viteae</taxon>
        <taxon>Vitis</taxon>
    </lineage>
</organism>
<dbReference type="UniPathway" id="UPA00199"/>
<dbReference type="GO" id="GO:0046872">
    <property type="term" value="F:metal ion binding"/>
    <property type="evidence" value="ECO:0007669"/>
    <property type="project" value="UniProtKB-KW"/>
</dbReference>